<dbReference type="Proteomes" id="UP000581688">
    <property type="component" value="Unassembled WGS sequence"/>
</dbReference>
<dbReference type="SUPFAM" id="SSF52833">
    <property type="entry name" value="Thioredoxin-like"/>
    <property type="match status" value="1"/>
</dbReference>
<gene>
    <name evidence="2" type="ORF">HNQ94_003177</name>
</gene>
<dbReference type="CDD" id="cd02947">
    <property type="entry name" value="TRX_family"/>
    <property type="match status" value="1"/>
</dbReference>
<dbReference type="Gene3D" id="3.40.30.10">
    <property type="entry name" value="Glutaredoxin"/>
    <property type="match status" value="1"/>
</dbReference>
<dbReference type="EMBL" id="JACHGH010000011">
    <property type="protein sequence ID" value="MBB6454688.1"/>
    <property type="molecule type" value="Genomic_DNA"/>
</dbReference>
<reference evidence="2 3" key="1">
    <citation type="submission" date="2020-08" db="EMBL/GenBank/DDBJ databases">
        <title>Genomic Encyclopedia of Type Strains, Phase IV (KMG-IV): sequencing the most valuable type-strain genomes for metagenomic binning, comparative biology and taxonomic classification.</title>
        <authorList>
            <person name="Goeker M."/>
        </authorList>
    </citation>
    <scope>NUCLEOTIDE SEQUENCE [LARGE SCALE GENOMIC DNA]</scope>
    <source>
        <strain evidence="2 3">DSM 19612</strain>
    </source>
</reference>
<evidence type="ECO:0000313" key="3">
    <source>
        <dbReference type="Proteomes" id="UP000581688"/>
    </source>
</evidence>
<proteinExistence type="predicted"/>
<accession>A0A841Q8F4</accession>
<name>A0A841Q8F4_9BACI</name>
<dbReference type="GO" id="GO:0016853">
    <property type="term" value="F:isomerase activity"/>
    <property type="evidence" value="ECO:0007669"/>
    <property type="project" value="UniProtKB-KW"/>
</dbReference>
<protein>
    <submittedName>
        <fullName evidence="2">Thiol-disulfide isomerase/thioredoxin</fullName>
    </submittedName>
</protein>
<keyword evidence="3" id="KW-1185">Reference proteome</keyword>
<organism evidence="2 3">
    <name type="scientific">Salirhabdus euzebyi</name>
    <dbReference type="NCBI Taxonomy" id="394506"/>
    <lineage>
        <taxon>Bacteria</taxon>
        <taxon>Bacillati</taxon>
        <taxon>Bacillota</taxon>
        <taxon>Bacilli</taxon>
        <taxon>Bacillales</taxon>
        <taxon>Bacillaceae</taxon>
        <taxon>Salirhabdus</taxon>
    </lineage>
</organism>
<keyword evidence="2" id="KW-0413">Isomerase</keyword>
<sequence>MKKIIIFSAIIIVLFGALIAVVQYQKAQEPDYYQNQITPSELEETLSAGESATIYFYSPECQYCLETTPVLVPLAEEMGVNVQLLNVLEYGGAWDEYALEGTPTLIHFENGEEEGRVQGSQPKENFESFFNDKVLQ</sequence>
<evidence type="ECO:0000313" key="2">
    <source>
        <dbReference type="EMBL" id="MBB6454688.1"/>
    </source>
</evidence>
<comment type="caution">
    <text evidence="2">The sequence shown here is derived from an EMBL/GenBank/DDBJ whole genome shotgun (WGS) entry which is preliminary data.</text>
</comment>
<dbReference type="InterPro" id="IPR036249">
    <property type="entry name" value="Thioredoxin-like_sf"/>
</dbReference>
<dbReference type="RefSeq" id="WP_174497188.1">
    <property type="nucleotide sequence ID" value="NZ_CADDWK010000012.1"/>
</dbReference>
<dbReference type="Pfam" id="PF00085">
    <property type="entry name" value="Thioredoxin"/>
    <property type="match status" value="1"/>
</dbReference>
<dbReference type="AlphaFoldDB" id="A0A841Q8F4"/>
<dbReference type="InterPro" id="IPR013766">
    <property type="entry name" value="Thioredoxin_domain"/>
</dbReference>
<evidence type="ECO:0000259" key="1">
    <source>
        <dbReference type="Pfam" id="PF00085"/>
    </source>
</evidence>
<feature type="domain" description="Thioredoxin" evidence="1">
    <location>
        <begin position="37"/>
        <end position="130"/>
    </location>
</feature>